<evidence type="ECO:0000256" key="4">
    <source>
        <dbReference type="ARBA" id="ARBA00023308"/>
    </source>
</evidence>
<dbReference type="InterPro" id="IPR013448">
    <property type="entry name" value="L-rhamnose_mutarotase"/>
</dbReference>
<comment type="caution">
    <text evidence="6">The sequence shown here is derived from an EMBL/GenBank/DDBJ whole genome shotgun (WGS) entry which is preliminary data.</text>
</comment>
<reference evidence="6" key="1">
    <citation type="submission" date="2021-03" db="EMBL/GenBank/DDBJ databases">
        <authorList>
            <person name="Lu T."/>
            <person name="Wang Q."/>
            <person name="Han X."/>
        </authorList>
    </citation>
    <scope>NUCLEOTIDE SEQUENCE</scope>
    <source>
        <strain evidence="6">WQ 2009</strain>
    </source>
</reference>
<evidence type="ECO:0000313" key="6">
    <source>
        <dbReference type="EMBL" id="MBP3942380.1"/>
    </source>
</evidence>
<dbReference type="PANTHER" id="PTHR34389:SF2">
    <property type="entry name" value="L-RHAMNOSE MUTAROTASE"/>
    <property type="match status" value="1"/>
</dbReference>
<keyword evidence="7" id="KW-1185">Reference proteome</keyword>
<dbReference type="Gene3D" id="3.30.70.100">
    <property type="match status" value="1"/>
</dbReference>
<keyword evidence="1" id="KW-0963">Cytoplasm</keyword>
<dbReference type="EMBL" id="JAGKSB010000002">
    <property type="protein sequence ID" value="MBP3942380.1"/>
    <property type="molecule type" value="Genomic_DNA"/>
</dbReference>
<dbReference type="GO" id="GO:0019301">
    <property type="term" value="P:rhamnose catabolic process"/>
    <property type="evidence" value="ECO:0007669"/>
    <property type="project" value="UniProtKB-UniRule"/>
</dbReference>
<dbReference type="GO" id="GO:0062192">
    <property type="term" value="F:L-rhamnose mutarotase activity"/>
    <property type="evidence" value="ECO:0007669"/>
    <property type="project" value="UniProtKB-UniRule"/>
</dbReference>
<sequence length="105" mass="12344">MKKKKIAFKMFLKKGNAEEYFRRHAEIWPALKSLLSYHGISNYSIFLDDDGETLFAYQEVDRVGSQELALQKIVQQWWAYMADIMLCNPDNSPITVPLSKIFYME</sequence>
<evidence type="ECO:0000256" key="2">
    <source>
        <dbReference type="ARBA" id="ARBA00023235"/>
    </source>
</evidence>
<protein>
    <recommendedName>
        <fullName evidence="5">L-rhamnose mutarotase</fullName>
        <ecNumber evidence="5">5.1.3.32</ecNumber>
    </recommendedName>
</protein>
<dbReference type="Proteomes" id="UP000679691">
    <property type="component" value="Unassembled WGS sequence"/>
</dbReference>
<evidence type="ECO:0000256" key="3">
    <source>
        <dbReference type="ARBA" id="ARBA00023277"/>
    </source>
</evidence>
<gene>
    <name evidence="6" type="primary">rhaM</name>
    <name evidence="6" type="ORF">J5U18_02185</name>
</gene>
<dbReference type="GO" id="GO:0005737">
    <property type="term" value="C:cytoplasm"/>
    <property type="evidence" value="ECO:0007669"/>
    <property type="project" value="InterPro"/>
</dbReference>
<evidence type="ECO:0000313" key="7">
    <source>
        <dbReference type="Proteomes" id="UP000679691"/>
    </source>
</evidence>
<organism evidence="6 7">
    <name type="scientific">Rhinopithecimicrobium faecis</name>
    <dbReference type="NCBI Taxonomy" id="2820698"/>
    <lineage>
        <taxon>Bacteria</taxon>
        <taxon>Pseudomonadati</taxon>
        <taxon>Bacteroidota</taxon>
        <taxon>Sphingobacteriia</taxon>
        <taxon>Sphingobacteriales</taxon>
        <taxon>Sphingobacteriaceae</taxon>
        <taxon>Rhinopithecimicrobium</taxon>
    </lineage>
</organism>
<keyword evidence="2 6" id="KW-0413">Isomerase</keyword>
<dbReference type="RefSeq" id="WP_353545863.1">
    <property type="nucleotide sequence ID" value="NZ_JAGKSB010000002.1"/>
</dbReference>
<accession>A0A8T4H5E3</accession>
<dbReference type="AlphaFoldDB" id="A0A8T4H5E3"/>
<evidence type="ECO:0000256" key="5">
    <source>
        <dbReference type="NCBIfam" id="TIGR02625"/>
    </source>
</evidence>
<dbReference type="PANTHER" id="PTHR34389">
    <property type="entry name" value="L-RHAMNOSE MUTAROTASE"/>
    <property type="match status" value="1"/>
</dbReference>
<dbReference type="NCBIfam" id="TIGR02625">
    <property type="entry name" value="YiiL_rotase"/>
    <property type="match status" value="1"/>
</dbReference>
<dbReference type="InterPro" id="IPR008000">
    <property type="entry name" value="Rham/fucose_mutarotase"/>
</dbReference>
<name>A0A8T4H5E3_9SPHI</name>
<keyword evidence="3" id="KW-0119">Carbohydrate metabolism</keyword>
<proteinExistence type="predicted"/>
<dbReference type="EC" id="5.1.3.32" evidence="5"/>
<dbReference type="InterPro" id="IPR011008">
    <property type="entry name" value="Dimeric_a/b-barrel"/>
</dbReference>
<dbReference type="SUPFAM" id="SSF54909">
    <property type="entry name" value="Dimeric alpha+beta barrel"/>
    <property type="match status" value="1"/>
</dbReference>
<evidence type="ECO:0000256" key="1">
    <source>
        <dbReference type="ARBA" id="ARBA00022490"/>
    </source>
</evidence>
<keyword evidence="4" id="KW-0684">Rhamnose metabolism</keyword>
<dbReference type="Pfam" id="PF05336">
    <property type="entry name" value="rhaM"/>
    <property type="match status" value="1"/>
</dbReference>